<dbReference type="AlphaFoldDB" id="A0AAV9GQ24"/>
<keyword evidence="2" id="KW-1185">Reference proteome</keyword>
<sequence length="238" mass="26528">MATEGNLKSTKEIIIDEVLEAVGEHTLDTPLRRGPSAIMVGLNKECPRWVPGSVIKWVALKEGFKTDADAAYAANQLHLACEKWNELNIGVTFEWVTKLQDASFALCHGGDNGSVLASAFFPNGNDLNMMLVYNAAFSMKLWSDNMWKVFTHELGHVLGLRHEFALDINPETGAEFEAFGAVRLGPRNPLSVMAYRGTPPEFQEDDVKSTRAFYALNYNDKRNPPMVGLMEVMDYEPI</sequence>
<comment type="caution">
    <text evidence="1">The sequence shown here is derived from an EMBL/GenBank/DDBJ whole genome shotgun (WGS) entry which is preliminary data.</text>
</comment>
<accession>A0AAV9GQ24</accession>
<evidence type="ECO:0008006" key="3">
    <source>
        <dbReference type="Google" id="ProtNLM"/>
    </source>
</evidence>
<reference evidence="1" key="1">
    <citation type="journal article" date="2023" name="Mol. Phylogenet. Evol.">
        <title>Genome-scale phylogeny and comparative genomics of the fungal order Sordariales.</title>
        <authorList>
            <person name="Hensen N."/>
            <person name="Bonometti L."/>
            <person name="Westerberg I."/>
            <person name="Brannstrom I.O."/>
            <person name="Guillou S."/>
            <person name="Cros-Aarteil S."/>
            <person name="Calhoun S."/>
            <person name="Haridas S."/>
            <person name="Kuo A."/>
            <person name="Mondo S."/>
            <person name="Pangilinan J."/>
            <person name="Riley R."/>
            <person name="LaButti K."/>
            <person name="Andreopoulos B."/>
            <person name="Lipzen A."/>
            <person name="Chen C."/>
            <person name="Yan M."/>
            <person name="Daum C."/>
            <person name="Ng V."/>
            <person name="Clum A."/>
            <person name="Steindorff A."/>
            <person name="Ohm R.A."/>
            <person name="Martin F."/>
            <person name="Silar P."/>
            <person name="Natvig D.O."/>
            <person name="Lalanne C."/>
            <person name="Gautier V."/>
            <person name="Ament-Velasquez S.L."/>
            <person name="Kruys A."/>
            <person name="Hutchinson M.I."/>
            <person name="Powell A.J."/>
            <person name="Barry K."/>
            <person name="Miller A.N."/>
            <person name="Grigoriev I.V."/>
            <person name="Debuchy R."/>
            <person name="Gladieux P."/>
            <person name="Hiltunen Thoren M."/>
            <person name="Johannesson H."/>
        </authorList>
    </citation>
    <scope>NUCLEOTIDE SEQUENCE</scope>
    <source>
        <strain evidence="1">PSN243</strain>
    </source>
</reference>
<gene>
    <name evidence="1" type="ORF">QBC34DRAFT_460837</name>
</gene>
<name>A0AAV9GQ24_9PEZI</name>
<dbReference type="GO" id="GO:0008237">
    <property type="term" value="F:metallopeptidase activity"/>
    <property type="evidence" value="ECO:0007669"/>
    <property type="project" value="InterPro"/>
</dbReference>
<proteinExistence type="predicted"/>
<evidence type="ECO:0000313" key="1">
    <source>
        <dbReference type="EMBL" id="KAK4450431.1"/>
    </source>
</evidence>
<evidence type="ECO:0000313" key="2">
    <source>
        <dbReference type="Proteomes" id="UP001321760"/>
    </source>
</evidence>
<dbReference type="InterPro" id="IPR024079">
    <property type="entry name" value="MetalloPept_cat_dom_sf"/>
</dbReference>
<organism evidence="1 2">
    <name type="scientific">Podospora aff. communis PSN243</name>
    <dbReference type="NCBI Taxonomy" id="3040156"/>
    <lineage>
        <taxon>Eukaryota</taxon>
        <taxon>Fungi</taxon>
        <taxon>Dikarya</taxon>
        <taxon>Ascomycota</taxon>
        <taxon>Pezizomycotina</taxon>
        <taxon>Sordariomycetes</taxon>
        <taxon>Sordariomycetidae</taxon>
        <taxon>Sordariales</taxon>
        <taxon>Podosporaceae</taxon>
        <taxon>Podospora</taxon>
    </lineage>
</organism>
<dbReference type="SUPFAM" id="SSF55486">
    <property type="entry name" value="Metalloproteases ('zincins'), catalytic domain"/>
    <property type="match status" value="1"/>
</dbReference>
<reference evidence="1" key="2">
    <citation type="submission" date="2023-05" db="EMBL/GenBank/DDBJ databases">
        <authorList>
            <consortium name="Lawrence Berkeley National Laboratory"/>
            <person name="Steindorff A."/>
            <person name="Hensen N."/>
            <person name="Bonometti L."/>
            <person name="Westerberg I."/>
            <person name="Brannstrom I.O."/>
            <person name="Guillou S."/>
            <person name="Cros-Aarteil S."/>
            <person name="Calhoun S."/>
            <person name="Haridas S."/>
            <person name="Kuo A."/>
            <person name="Mondo S."/>
            <person name="Pangilinan J."/>
            <person name="Riley R."/>
            <person name="Labutti K."/>
            <person name="Andreopoulos B."/>
            <person name="Lipzen A."/>
            <person name="Chen C."/>
            <person name="Yanf M."/>
            <person name="Daum C."/>
            <person name="Ng V."/>
            <person name="Clum A."/>
            <person name="Ohm R."/>
            <person name="Martin F."/>
            <person name="Silar P."/>
            <person name="Natvig D."/>
            <person name="Lalanne C."/>
            <person name="Gautier V."/>
            <person name="Ament-Velasquez S.L."/>
            <person name="Kruys A."/>
            <person name="Hutchinson M.I."/>
            <person name="Powell A.J."/>
            <person name="Barry K."/>
            <person name="Miller A.N."/>
            <person name="Grigoriev I.V."/>
            <person name="Debuchy R."/>
            <person name="Gladieux P."/>
            <person name="Thoren M.H."/>
            <person name="Johannesson H."/>
        </authorList>
    </citation>
    <scope>NUCLEOTIDE SEQUENCE</scope>
    <source>
        <strain evidence="1">PSN243</strain>
    </source>
</reference>
<protein>
    <recommendedName>
        <fullName evidence="3">Peptidase metallopeptidase domain-containing protein</fullName>
    </recommendedName>
</protein>
<dbReference type="Proteomes" id="UP001321760">
    <property type="component" value="Unassembled WGS sequence"/>
</dbReference>
<dbReference type="EMBL" id="MU865932">
    <property type="protein sequence ID" value="KAK4450431.1"/>
    <property type="molecule type" value="Genomic_DNA"/>
</dbReference>
<dbReference type="Pfam" id="PF13688">
    <property type="entry name" value="Reprolysin_5"/>
    <property type="match status" value="1"/>
</dbReference>
<dbReference type="Gene3D" id="3.40.390.10">
    <property type="entry name" value="Collagenase (Catalytic Domain)"/>
    <property type="match status" value="1"/>
</dbReference>